<reference evidence="1 2" key="1">
    <citation type="submission" date="2021-06" db="EMBL/GenBank/DDBJ databases">
        <authorList>
            <person name="Palmer J.M."/>
        </authorList>
    </citation>
    <scope>NUCLEOTIDE SEQUENCE [LARGE SCALE GENOMIC DNA]</scope>
    <source>
        <strain evidence="1 2">AS_MEX2019</strain>
        <tissue evidence="1">Muscle</tissue>
    </source>
</reference>
<dbReference type="EMBL" id="JAHRIP010012763">
    <property type="protein sequence ID" value="MEQ2285199.1"/>
    <property type="molecule type" value="Genomic_DNA"/>
</dbReference>
<evidence type="ECO:0000313" key="1">
    <source>
        <dbReference type="EMBL" id="MEQ2285199.1"/>
    </source>
</evidence>
<accession>A0ABV0XUU3</accession>
<name>A0ABV0XUU3_9TELE</name>
<keyword evidence="2" id="KW-1185">Reference proteome</keyword>
<gene>
    <name evidence="1" type="ORF">AMECASPLE_029407</name>
</gene>
<comment type="caution">
    <text evidence="1">The sequence shown here is derived from an EMBL/GenBank/DDBJ whole genome shotgun (WGS) entry which is preliminary data.</text>
</comment>
<protein>
    <submittedName>
        <fullName evidence="1">Uncharacterized protein</fullName>
    </submittedName>
</protein>
<sequence length="136" mass="15260">MSGQLWTSPLTPKDSFLVCCSGLTLSVLNPVYRFYSSCSISSRNVKNIDPSLLSNKLENIPNHRKPSEQNNLVSYNNQSLQGILDELISVKTHVVKESERSFGTSSQKTGLTNQNNMFADHTKYYQDAVFKAKSDH</sequence>
<organism evidence="1 2">
    <name type="scientific">Ameca splendens</name>
    <dbReference type="NCBI Taxonomy" id="208324"/>
    <lineage>
        <taxon>Eukaryota</taxon>
        <taxon>Metazoa</taxon>
        <taxon>Chordata</taxon>
        <taxon>Craniata</taxon>
        <taxon>Vertebrata</taxon>
        <taxon>Euteleostomi</taxon>
        <taxon>Actinopterygii</taxon>
        <taxon>Neopterygii</taxon>
        <taxon>Teleostei</taxon>
        <taxon>Neoteleostei</taxon>
        <taxon>Acanthomorphata</taxon>
        <taxon>Ovalentaria</taxon>
        <taxon>Atherinomorphae</taxon>
        <taxon>Cyprinodontiformes</taxon>
        <taxon>Goodeidae</taxon>
        <taxon>Ameca</taxon>
    </lineage>
</organism>
<evidence type="ECO:0000313" key="2">
    <source>
        <dbReference type="Proteomes" id="UP001469553"/>
    </source>
</evidence>
<dbReference type="Proteomes" id="UP001469553">
    <property type="component" value="Unassembled WGS sequence"/>
</dbReference>
<proteinExistence type="predicted"/>